<dbReference type="InterPro" id="IPR027417">
    <property type="entry name" value="P-loop_NTPase"/>
</dbReference>
<sequence>MPLIVAGVVAAVVPMLPQSWPLAVRALLGVVGAIAAGAAGTYVSEVIAARRQAVEADRAATAEIGARQDELAGTRELTSSDEQSVTGLLRPERELVDFVGRADELGRLREWCLDETAFPVRLMTGKGGVGKTRLALRLAGSLPSEKWECQSVKPGDEVAAVKAAGLVEQRVLLLVDYAETRPGLAAMLTEVAAADAGGLRVLLLARQEGEWWTSLDTESDATRELAARTPVLELAAALDDRRDDVQVIEAALPFYAAALGRPVPEVNFTAASSERLPVLVLHAAALVAVLDDEQGTSGGRAAADLGVLDRLLGHERRLWDKAARRAALTVRLPVLEQVVAAAVLVLDAQNAGEESVRAMIRRVPDLARADEERVGAVAGWLRQLYPMQDGRVDLLRPDLLAERHAVNQLAAHELLRRTCFTGLEPDQAAQALTVLTRACAHHPDASGLIQQALRQDLTGLANAAITVAVQTGPRLGDLLAEVLDDAPVSIEELRRIAKAIPYPTVALAAADPAVTRRIRNLLPADAEPADVAHWSGQLSTALAQLGQREEALEAATEAVRIRRGLVADRPVAFLPNLATSLNNQSNRLSDLGRREEALDAIEEAVRIRRRLVADRSNSFLPDLAGSLNNQSICLSDLGRHEEALETITEAVDAYRDLVETRPDAFLPHLAMSLNGRSNRLAGLGRREEALDAIVEAVRIRRKLAEDRPDAFLPGLANSLNNQSNRLSDLGRHEEALEAVIEAVAVYRRLVEDRPDAFLPGLANSLNNQSNHLSDMGRREEALEAVTEAVRIRRKLAEDRPDAFLPDLASALNNQSTCLSDLRRREEALEAVTEAVQIRRGLAAERPDAFLPALATSLNNQSNRLAGLGHGEEALEPIVEAVRIRRKLAEDRPDALLPDLASSLNNLSVRLGNLERREEGLAAITEALRIRRRLAEARPRVHQSEVDQSQRVKKWLEDMPS</sequence>
<dbReference type="Proteomes" id="UP001501710">
    <property type="component" value="Unassembled WGS sequence"/>
</dbReference>
<dbReference type="Pfam" id="PF12862">
    <property type="entry name" value="ANAPC5"/>
    <property type="match status" value="3"/>
</dbReference>
<reference evidence="3" key="1">
    <citation type="journal article" date="2019" name="Int. J. Syst. Evol. Microbiol.">
        <title>The Global Catalogue of Microorganisms (GCM) 10K type strain sequencing project: providing services to taxonomists for standard genome sequencing and annotation.</title>
        <authorList>
            <consortium name="The Broad Institute Genomics Platform"/>
            <consortium name="The Broad Institute Genome Sequencing Center for Infectious Disease"/>
            <person name="Wu L."/>
            <person name="Ma J."/>
        </authorList>
    </citation>
    <scope>NUCLEOTIDE SEQUENCE [LARGE SCALE GENOMIC DNA]</scope>
    <source>
        <strain evidence="3">JCM 17440</strain>
    </source>
</reference>
<feature type="domain" description="Anaphase-promoting complex subunit 5" evidence="1">
    <location>
        <begin position="629"/>
        <end position="656"/>
    </location>
</feature>
<comment type="caution">
    <text evidence="2">The sequence shown here is derived from an EMBL/GenBank/DDBJ whole genome shotgun (WGS) entry which is preliminary data.</text>
</comment>
<dbReference type="Gene3D" id="3.40.50.300">
    <property type="entry name" value="P-loop containing nucleotide triphosphate hydrolases"/>
    <property type="match status" value="1"/>
</dbReference>
<dbReference type="PANTHER" id="PTHR19959">
    <property type="entry name" value="KINESIN LIGHT CHAIN"/>
    <property type="match status" value="1"/>
</dbReference>
<protein>
    <recommendedName>
        <fullName evidence="1">Anaphase-promoting complex subunit 5 domain-containing protein</fullName>
    </recommendedName>
</protein>
<feature type="domain" description="Anaphase-promoting complex subunit 5" evidence="1">
    <location>
        <begin position="540"/>
        <end position="563"/>
    </location>
</feature>
<dbReference type="Pfam" id="PF13374">
    <property type="entry name" value="TPR_10"/>
    <property type="match status" value="6"/>
</dbReference>
<evidence type="ECO:0000259" key="1">
    <source>
        <dbReference type="Pfam" id="PF12862"/>
    </source>
</evidence>
<dbReference type="Gene3D" id="1.25.40.10">
    <property type="entry name" value="Tetratricopeptide repeat domain"/>
    <property type="match status" value="3"/>
</dbReference>
<dbReference type="InterPro" id="IPR019734">
    <property type="entry name" value="TPR_rpt"/>
</dbReference>
<evidence type="ECO:0000313" key="2">
    <source>
        <dbReference type="EMBL" id="GAA4239718.1"/>
    </source>
</evidence>
<name>A0ABP8CIC1_9ACTN</name>
<organism evidence="2 3">
    <name type="scientific">Actinomadura meridiana</name>
    <dbReference type="NCBI Taxonomy" id="559626"/>
    <lineage>
        <taxon>Bacteria</taxon>
        <taxon>Bacillati</taxon>
        <taxon>Actinomycetota</taxon>
        <taxon>Actinomycetes</taxon>
        <taxon>Streptosporangiales</taxon>
        <taxon>Thermomonosporaceae</taxon>
        <taxon>Actinomadura</taxon>
    </lineage>
</organism>
<dbReference type="EMBL" id="BAABAS010000021">
    <property type="protein sequence ID" value="GAA4239718.1"/>
    <property type="molecule type" value="Genomic_DNA"/>
</dbReference>
<feature type="domain" description="Anaphase-promoting complex subunit 5" evidence="1">
    <location>
        <begin position="809"/>
        <end position="839"/>
    </location>
</feature>
<accession>A0ABP8CIC1</accession>
<keyword evidence="3" id="KW-1185">Reference proteome</keyword>
<dbReference type="PANTHER" id="PTHR19959:SF119">
    <property type="entry name" value="FUNGAL LIPASE-LIKE DOMAIN-CONTAINING PROTEIN"/>
    <property type="match status" value="1"/>
</dbReference>
<dbReference type="InterPro" id="IPR011990">
    <property type="entry name" value="TPR-like_helical_dom_sf"/>
</dbReference>
<gene>
    <name evidence="2" type="ORF">GCM10022254_61010</name>
</gene>
<evidence type="ECO:0000313" key="3">
    <source>
        <dbReference type="Proteomes" id="UP001501710"/>
    </source>
</evidence>
<dbReference type="SMART" id="SM00028">
    <property type="entry name" value="TPR"/>
    <property type="match status" value="8"/>
</dbReference>
<dbReference type="SUPFAM" id="SSF48452">
    <property type="entry name" value="TPR-like"/>
    <property type="match status" value="3"/>
</dbReference>
<proteinExistence type="predicted"/>
<dbReference type="SUPFAM" id="SSF52540">
    <property type="entry name" value="P-loop containing nucleoside triphosphate hydrolases"/>
    <property type="match status" value="1"/>
</dbReference>
<dbReference type="InterPro" id="IPR026000">
    <property type="entry name" value="Apc5_dom"/>
</dbReference>